<comment type="caution">
    <text evidence="1">The sequence shown here is derived from an EMBL/GenBank/DDBJ whole genome shotgun (WGS) entry which is preliminary data.</text>
</comment>
<organism evidence="1 2">
    <name type="scientific">Intoshia linei</name>
    <dbReference type="NCBI Taxonomy" id="1819745"/>
    <lineage>
        <taxon>Eukaryota</taxon>
        <taxon>Metazoa</taxon>
        <taxon>Spiralia</taxon>
        <taxon>Lophotrochozoa</taxon>
        <taxon>Mesozoa</taxon>
        <taxon>Orthonectida</taxon>
        <taxon>Rhopaluridae</taxon>
        <taxon>Intoshia</taxon>
    </lineage>
</organism>
<dbReference type="EMBL" id="LWCA01001732">
    <property type="protein sequence ID" value="OAF64592.1"/>
    <property type="molecule type" value="Genomic_DNA"/>
</dbReference>
<accession>A0A177AST1</accession>
<proteinExistence type="predicted"/>
<protein>
    <submittedName>
        <fullName evidence="1">Uncharacterized protein</fullName>
    </submittedName>
</protein>
<sequence length="113" mass="13403">MEYYIFKTMNDAIFDNLNDQVITEEVEFDQELTSFCCNNRKCSIENKDKAKSIIKNNGGHKIKHSKNIKSKDNSIRSINDIKNEATMELNLLSYLIKLEYQKLRKFRNKYVNK</sequence>
<dbReference type="Proteomes" id="UP000078046">
    <property type="component" value="Unassembled WGS sequence"/>
</dbReference>
<evidence type="ECO:0000313" key="1">
    <source>
        <dbReference type="EMBL" id="OAF64592.1"/>
    </source>
</evidence>
<dbReference type="AlphaFoldDB" id="A0A177AST1"/>
<name>A0A177AST1_9BILA</name>
<keyword evidence="2" id="KW-1185">Reference proteome</keyword>
<evidence type="ECO:0000313" key="2">
    <source>
        <dbReference type="Proteomes" id="UP000078046"/>
    </source>
</evidence>
<reference evidence="1 2" key="1">
    <citation type="submission" date="2016-04" db="EMBL/GenBank/DDBJ databases">
        <title>The genome of Intoshia linei affirms orthonectids as highly simplified spiralians.</title>
        <authorList>
            <person name="Mikhailov K.V."/>
            <person name="Slusarev G.S."/>
            <person name="Nikitin M.A."/>
            <person name="Logacheva M.D."/>
            <person name="Penin A."/>
            <person name="Aleoshin V."/>
            <person name="Panchin Y.V."/>
        </authorList>
    </citation>
    <scope>NUCLEOTIDE SEQUENCE [LARGE SCALE GENOMIC DNA]</scope>
    <source>
        <strain evidence="1">Intl2013</strain>
        <tissue evidence="1">Whole animal</tissue>
    </source>
</reference>
<gene>
    <name evidence="1" type="ORF">A3Q56_07692</name>
</gene>